<evidence type="ECO:0000313" key="1">
    <source>
        <dbReference type="EMBL" id="MBF8641811.1"/>
    </source>
</evidence>
<comment type="caution">
    <text evidence="1">The sequence shown here is derived from an EMBL/GenBank/DDBJ whole genome shotgun (WGS) entry which is preliminary data.</text>
</comment>
<evidence type="ECO:0000313" key="2">
    <source>
        <dbReference type="Proteomes" id="UP000626180"/>
    </source>
</evidence>
<keyword evidence="2" id="KW-1185">Reference proteome</keyword>
<dbReference type="EMBL" id="JADMCD010000007">
    <property type="protein sequence ID" value="MBF8641811.1"/>
    <property type="molecule type" value="Genomic_DNA"/>
</dbReference>
<sequence>MGVFSSVRSFFILFKVVCENCPLSSKGIYIDICTYIMPIKFLNLVCLAKAFSDWKILELLEVEGFFEKEGLNDYLREWCALKEGD</sequence>
<name>A0ABS0FN96_PSELU</name>
<gene>
    <name evidence="1" type="ORF">IRZ65_14075</name>
</gene>
<protein>
    <submittedName>
        <fullName evidence="1">Uncharacterized protein</fullName>
    </submittedName>
</protein>
<dbReference type="Proteomes" id="UP000626180">
    <property type="component" value="Unassembled WGS sequence"/>
</dbReference>
<proteinExistence type="predicted"/>
<organism evidence="1 2">
    <name type="scientific">Pseudomonas luteola</name>
    <dbReference type="NCBI Taxonomy" id="47886"/>
    <lineage>
        <taxon>Bacteria</taxon>
        <taxon>Pseudomonadati</taxon>
        <taxon>Pseudomonadota</taxon>
        <taxon>Gammaproteobacteria</taxon>
        <taxon>Pseudomonadales</taxon>
        <taxon>Pseudomonadaceae</taxon>
        <taxon>Pseudomonas</taxon>
    </lineage>
</organism>
<accession>A0ABS0FN96</accession>
<reference evidence="1 2" key="1">
    <citation type="submission" date="2020-10" db="EMBL/GenBank/DDBJ databases">
        <title>Genome sequences of Pseudomonas isolates.</title>
        <authorList>
            <person name="Wessels L."/>
            <person name="Reich F."/>
            <person name="Hammerl J."/>
        </authorList>
    </citation>
    <scope>NUCLEOTIDE SEQUENCE [LARGE SCALE GENOMIC DNA]</scope>
    <source>
        <strain evidence="1 2">20-MO00624-0</strain>
    </source>
</reference>